<protein>
    <submittedName>
        <fullName evidence="1">Uncharacterized protein</fullName>
    </submittedName>
</protein>
<keyword evidence="2" id="KW-1185">Reference proteome</keyword>
<proteinExistence type="predicted"/>
<reference evidence="1 2" key="1">
    <citation type="journal article" date="2022" name="bioRxiv">
        <title>The genome of the oomycete Peronosclerospora sorghi, a cosmopolitan pathogen of maize and sorghum, is inflated with dispersed pseudogenes.</title>
        <authorList>
            <person name="Fletcher K."/>
            <person name="Martin F."/>
            <person name="Isakeit T."/>
            <person name="Cavanaugh K."/>
            <person name="Magill C."/>
            <person name="Michelmore R."/>
        </authorList>
    </citation>
    <scope>NUCLEOTIDE SEQUENCE [LARGE SCALE GENOMIC DNA]</scope>
    <source>
        <strain evidence="1">P6</strain>
    </source>
</reference>
<evidence type="ECO:0000313" key="1">
    <source>
        <dbReference type="EMBL" id="KAI9921936.1"/>
    </source>
</evidence>
<accession>A0ACC0WW78</accession>
<name>A0ACC0WW78_9STRA</name>
<dbReference type="Proteomes" id="UP001163321">
    <property type="component" value="Chromosome 1"/>
</dbReference>
<sequence length="164" mass="19215">MLAKQLTVRLALVRERPSLEQEHPLRLARASSLESDKLGVQVNELARQFVLLILQRVEHAVQMHNEITDNFFGHGRIMRFGPIRVLFRPELHVITRDMAIMQSTAETFTITHPSEKTKIVKLYEKICTCKHCTEWGLPFYHALAIIREQNLEWRITSTRFILQK</sequence>
<comment type="caution">
    <text evidence="1">The sequence shown here is derived from an EMBL/GenBank/DDBJ whole genome shotgun (WGS) entry which is preliminary data.</text>
</comment>
<gene>
    <name evidence="1" type="ORF">PsorP6_002748</name>
</gene>
<evidence type="ECO:0000313" key="2">
    <source>
        <dbReference type="Proteomes" id="UP001163321"/>
    </source>
</evidence>
<dbReference type="EMBL" id="CM047580">
    <property type="protein sequence ID" value="KAI9921936.1"/>
    <property type="molecule type" value="Genomic_DNA"/>
</dbReference>
<organism evidence="1 2">
    <name type="scientific">Peronosclerospora sorghi</name>
    <dbReference type="NCBI Taxonomy" id="230839"/>
    <lineage>
        <taxon>Eukaryota</taxon>
        <taxon>Sar</taxon>
        <taxon>Stramenopiles</taxon>
        <taxon>Oomycota</taxon>
        <taxon>Peronosporomycetes</taxon>
        <taxon>Peronosporales</taxon>
        <taxon>Peronosporaceae</taxon>
        <taxon>Peronosclerospora</taxon>
    </lineage>
</organism>